<sequence>HQGAVHRLAQGRHQRRPPRLHQDRLRPGHRSGPRRLDRGTPRSRTYLHRGPRRHRQPDSARHPGEPLRAPHAGRGAGRRRRI</sequence>
<protein>
    <submittedName>
        <fullName evidence="2">Uncharacterized protein</fullName>
    </submittedName>
</protein>
<feature type="compositionally biased region" description="Basic residues" evidence="1">
    <location>
        <begin position="45"/>
        <end position="55"/>
    </location>
</feature>
<gene>
    <name evidence="2" type="ORF">METZ01_LOCUS392377</name>
</gene>
<name>A0A382UZ47_9ZZZZ</name>
<proteinExistence type="predicted"/>
<feature type="non-terminal residue" evidence="2">
    <location>
        <position position="82"/>
    </location>
</feature>
<feature type="compositionally biased region" description="Basic and acidic residues" evidence="1">
    <location>
        <begin position="56"/>
        <end position="65"/>
    </location>
</feature>
<organism evidence="2">
    <name type="scientific">marine metagenome</name>
    <dbReference type="NCBI Taxonomy" id="408172"/>
    <lineage>
        <taxon>unclassified sequences</taxon>
        <taxon>metagenomes</taxon>
        <taxon>ecological metagenomes</taxon>
    </lineage>
</organism>
<dbReference type="EMBL" id="UINC01147919">
    <property type="protein sequence ID" value="SVD39523.1"/>
    <property type="molecule type" value="Genomic_DNA"/>
</dbReference>
<evidence type="ECO:0000256" key="1">
    <source>
        <dbReference type="SAM" id="MobiDB-lite"/>
    </source>
</evidence>
<feature type="non-terminal residue" evidence="2">
    <location>
        <position position="1"/>
    </location>
</feature>
<dbReference type="AlphaFoldDB" id="A0A382UZ47"/>
<reference evidence="2" key="1">
    <citation type="submission" date="2018-05" db="EMBL/GenBank/DDBJ databases">
        <authorList>
            <person name="Lanie J.A."/>
            <person name="Ng W.-L."/>
            <person name="Kazmierczak K.M."/>
            <person name="Andrzejewski T.M."/>
            <person name="Davidsen T.M."/>
            <person name="Wayne K.J."/>
            <person name="Tettelin H."/>
            <person name="Glass J.I."/>
            <person name="Rusch D."/>
            <person name="Podicherti R."/>
            <person name="Tsui H.-C.T."/>
            <person name="Winkler M.E."/>
        </authorList>
    </citation>
    <scope>NUCLEOTIDE SEQUENCE</scope>
</reference>
<evidence type="ECO:0000313" key="2">
    <source>
        <dbReference type="EMBL" id="SVD39523.1"/>
    </source>
</evidence>
<accession>A0A382UZ47</accession>
<feature type="compositionally biased region" description="Basic residues" evidence="1">
    <location>
        <begin position="9"/>
        <end position="19"/>
    </location>
</feature>
<feature type="region of interest" description="Disordered" evidence="1">
    <location>
        <begin position="1"/>
        <end position="82"/>
    </location>
</feature>